<proteinExistence type="predicted"/>
<keyword evidence="2" id="KW-1185">Reference proteome</keyword>
<sequence>MEERATVAKWSRYQIMAGMSEFQPITTKDPPCREESASMIFYELRTNSVISWSAIIEAVPTILSSTAINSSVNTIEQSNLVGVFRIWLIPRRESFSC</sequence>
<dbReference type="EMBL" id="BMAU01021379">
    <property type="protein sequence ID" value="GFY27045.1"/>
    <property type="molecule type" value="Genomic_DNA"/>
</dbReference>
<dbReference type="Proteomes" id="UP000887159">
    <property type="component" value="Unassembled WGS sequence"/>
</dbReference>
<dbReference type="AlphaFoldDB" id="A0A8X7BCW1"/>
<evidence type="ECO:0000313" key="1">
    <source>
        <dbReference type="EMBL" id="GFY27045.1"/>
    </source>
</evidence>
<reference evidence="1" key="1">
    <citation type="submission" date="2020-08" db="EMBL/GenBank/DDBJ databases">
        <title>Multicomponent nature underlies the extraordinary mechanical properties of spider dragline silk.</title>
        <authorList>
            <person name="Kono N."/>
            <person name="Nakamura H."/>
            <person name="Mori M."/>
            <person name="Yoshida Y."/>
            <person name="Ohtoshi R."/>
            <person name="Malay A.D."/>
            <person name="Moran D.A.P."/>
            <person name="Tomita M."/>
            <person name="Numata K."/>
            <person name="Arakawa K."/>
        </authorList>
    </citation>
    <scope>NUCLEOTIDE SEQUENCE</scope>
</reference>
<comment type="caution">
    <text evidence="1">The sequence shown here is derived from an EMBL/GenBank/DDBJ whole genome shotgun (WGS) entry which is preliminary data.</text>
</comment>
<protein>
    <submittedName>
        <fullName evidence="1">Uncharacterized protein</fullName>
    </submittedName>
</protein>
<accession>A0A8X7BCW1</accession>
<evidence type="ECO:0000313" key="2">
    <source>
        <dbReference type="Proteomes" id="UP000887159"/>
    </source>
</evidence>
<gene>
    <name evidence="1" type="ORF">TNCV_2066661</name>
</gene>
<name>A0A8X7BCW1_TRICX</name>
<organism evidence="1 2">
    <name type="scientific">Trichonephila clavipes</name>
    <name type="common">Golden silk orbweaver</name>
    <name type="synonym">Nephila clavipes</name>
    <dbReference type="NCBI Taxonomy" id="2585209"/>
    <lineage>
        <taxon>Eukaryota</taxon>
        <taxon>Metazoa</taxon>
        <taxon>Ecdysozoa</taxon>
        <taxon>Arthropoda</taxon>
        <taxon>Chelicerata</taxon>
        <taxon>Arachnida</taxon>
        <taxon>Araneae</taxon>
        <taxon>Araneomorphae</taxon>
        <taxon>Entelegynae</taxon>
        <taxon>Araneoidea</taxon>
        <taxon>Nephilidae</taxon>
        <taxon>Trichonephila</taxon>
    </lineage>
</organism>